<evidence type="ECO:0000313" key="4">
    <source>
        <dbReference type="Proteomes" id="UP000238634"/>
    </source>
</evidence>
<dbReference type="EMBL" id="PVWG01000001">
    <property type="protein sequence ID" value="PSB22034.1"/>
    <property type="molecule type" value="Genomic_DNA"/>
</dbReference>
<evidence type="ECO:0000259" key="2">
    <source>
        <dbReference type="Pfam" id="PF13439"/>
    </source>
</evidence>
<dbReference type="STRING" id="1920490.GCA_001895925_00759"/>
<proteinExistence type="predicted"/>
<feature type="domain" description="Glycosyl transferase family 1" evidence="1">
    <location>
        <begin position="188"/>
        <end position="327"/>
    </location>
</feature>
<dbReference type="SUPFAM" id="SSF53756">
    <property type="entry name" value="UDP-Glycosyltransferase/glycogen phosphorylase"/>
    <property type="match status" value="1"/>
</dbReference>
<dbReference type="GO" id="GO:0016757">
    <property type="term" value="F:glycosyltransferase activity"/>
    <property type="evidence" value="ECO:0007669"/>
    <property type="project" value="InterPro"/>
</dbReference>
<dbReference type="InterPro" id="IPR001296">
    <property type="entry name" value="Glyco_trans_1"/>
</dbReference>
<dbReference type="Gene3D" id="3.40.50.2000">
    <property type="entry name" value="Glycogen Phosphorylase B"/>
    <property type="match status" value="2"/>
</dbReference>
<dbReference type="AlphaFoldDB" id="A0A2T1DNP0"/>
<accession>A0A2T1DNP0</accession>
<reference evidence="3 4" key="2">
    <citation type="submission" date="2018-03" db="EMBL/GenBank/DDBJ databases">
        <title>The ancient ancestry and fast evolution of plastids.</title>
        <authorList>
            <person name="Moore K.R."/>
            <person name="Magnabosco C."/>
            <person name="Momper L."/>
            <person name="Gold D.A."/>
            <person name="Bosak T."/>
            <person name="Fournier G.P."/>
        </authorList>
    </citation>
    <scope>NUCLEOTIDE SEQUENCE [LARGE SCALE GENOMIC DNA]</scope>
    <source>
        <strain evidence="3 4">ULC007</strain>
    </source>
</reference>
<dbReference type="Pfam" id="PF00534">
    <property type="entry name" value="Glycos_transf_1"/>
    <property type="match status" value="1"/>
</dbReference>
<dbReference type="InterPro" id="IPR028098">
    <property type="entry name" value="Glyco_trans_4-like_N"/>
</dbReference>
<dbReference type="PANTHER" id="PTHR45947:SF3">
    <property type="entry name" value="SULFOQUINOVOSYL TRANSFERASE SQD2"/>
    <property type="match status" value="1"/>
</dbReference>
<evidence type="ECO:0000259" key="1">
    <source>
        <dbReference type="Pfam" id="PF00534"/>
    </source>
</evidence>
<gene>
    <name evidence="3" type="ORF">C7B65_01050</name>
</gene>
<dbReference type="InterPro" id="IPR050194">
    <property type="entry name" value="Glycosyltransferase_grp1"/>
</dbReference>
<sequence length="390" mass="44823">MKIALVHDYLTQKGGAERVFELLCQRYPQADIYTSLYDPDRSIDLGDRQVQTTWLQNIPNAAEHFRLLAPLYYPAFRSLDLQDYDLIISSTTSFAKAVRKRPDAHHICFCNNITRFLWDTQTYLREYGSFRRFSPALEHIFRAMRTTDLKYAQEPDLYIGNSSVVADRIRRIYRKPAIVINCPIETSKFTPSDVKEDFYLVSSRLLSYKRIDLVVEAFNWLGWRLVIMGDGPERERLQSQARSNIEFLGYVPDVERTRLMSKASAVIVAALEDFGLVPVEANASGTPVVAYGAGGVLDTQIPGKTGILFKRQTPESLQRGLVRSRNQEWDYKAIREHAIDHFSEDTFFQKLEAVIDQVCQSPRSTPHLHQESDLDRESFPISSILRETVL</sequence>
<evidence type="ECO:0000313" key="3">
    <source>
        <dbReference type="EMBL" id="PSB22034.1"/>
    </source>
</evidence>
<reference evidence="3 4" key="1">
    <citation type="submission" date="2018-02" db="EMBL/GenBank/DDBJ databases">
        <authorList>
            <person name="Cohen D.B."/>
            <person name="Kent A.D."/>
        </authorList>
    </citation>
    <scope>NUCLEOTIDE SEQUENCE [LARGE SCALE GENOMIC DNA]</scope>
    <source>
        <strain evidence="3 4">ULC007</strain>
    </source>
</reference>
<feature type="domain" description="Glycosyltransferase subfamily 4-like N-terminal" evidence="2">
    <location>
        <begin position="14"/>
        <end position="187"/>
    </location>
</feature>
<dbReference type="OrthoDB" id="9801609at2"/>
<organism evidence="3 4">
    <name type="scientific">Phormidesmis priestleyi ULC007</name>
    <dbReference type="NCBI Taxonomy" id="1920490"/>
    <lineage>
        <taxon>Bacteria</taxon>
        <taxon>Bacillati</taxon>
        <taxon>Cyanobacteriota</taxon>
        <taxon>Cyanophyceae</taxon>
        <taxon>Leptolyngbyales</taxon>
        <taxon>Leptolyngbyaceae</taxon>
        <taxon>Phormidesmis</taxon>
    </lineage>
</organism>
<comment type="caution">
    <text evidence="3">The sequence shown here is derived from an EMBL/GenBank/DDBJ whole genome shotgun (WGS) entry which is preliminary data.</text>
</comment>
<dbReference type="RefSeq" id="WP_083582601.1">
    <property type="nucleotide sequence ID" value="NZ_MPPI01000001.1"/>
</dbReference>
<protein>
    <submittedName>
        <fullName evidence="3">Glycosyltransferase family 4 protein</fullName>
    </submittedName>
</protein>
<name>A0A2T1DNP0_9CYAN</name>
<dbReference type="Pfam" id="PF13439">
    <property type="entry name" value="Glyco_transf_4"/>
    <property type="match status" value="1"/>
</dbReference>
<keyword evidence="3" id="KW-0808">Transferase</keyword>
<keyword evidence="4" id="KW-1185">Reference proteome</keyword>
<dbReference type="Proteomes" id="UP000238634">
    <property type="component" value="Unassembled WGS sequence"/>
</dbReference>
<dbReference type="PANTHER" id="PTHR45947">
    <property type="entry name" value="SULFOQUINOVOSYL TRANSFERASE SQD2"/>
    <property type="match status" value="1"/>
</dbReference>